<name>A0A0M0HRP6_VIBNE</name>
<accession>A0A0M0HRP6</accession>
<dbReference type="EMBL" id="LHPJ01000005">
    <property type="protein sequence ID" value="KOO04288.1"/>
    <property type="molecule type" value="Genomic_DNA"/>
</dbReference>
<dbReference type="InterPro" id="IPR022050">
    <property type="entry name" value="T_hemolysin"/>
</dbReference>
<reference evidence="2" key="1">
    <citation type="submission" date="2015-08" db="EMBL/GenBank/DDBJ databases">
        <title>Vibrio galatheae sp. nov., a novel member of the Vibrionaceae family isolated from the Solomon Islands.</title>
        <authorList>
            <person name="Giubergia S."/>
            <person name="Machado H."/>
            <person name="Mateiu R.V."/>
            <person name="Gram L."/>
        </authorList>
    </citation>
    <scope>NUCLEOTIDE SEQUENCE [LARGE SCALE GENOMIC DNA]</scope>
    <source>
        <strain evidence="2">DSM 19584</strain>
    </source>
</reference>
<dbReference type="Pfam" id="PF12261">
    <property type="entry name" value="T_hemolysin"/>
    <property type="match status" value="1"/>
</dbReference>
<proteinExistence type="predicted"/>
<dbReference type="AlphaFoldDB" id="A0A0M0HRP6"/>
<keyword evidence="2" id="KW-1185">Reference proteome</keyword>
<dbReference type="PATRIC" id="fig|693.5.peg.1035"/>
<gene>
    <name evidence="1" type="ORF">AKJ17_05105</name>
</gene>
<dbReference type="STRING" id="693.AKJ17_05105"/>
<evidence type="ECO:0000313" key="2">
    <source>
        <dbReference type="Proteomes" id="UP000037515"/>
    </source>
</evidence>
<evidence type="ECO:0000313" key="1">
    <source>
        <dbReference type="EMBL" id="KOO04288.1"/>
    </source>
</evidence>
<sequence length="203" mass="23245">MKHPITTPEIKLEIVAPNHPLWPKVTQQLCTRYEQAFDAKLATFMPEFMALTIDGEIKSLCGFRSAENEALFLEQYLDDKAEVLLRQHFDTEIPRSSVIEFGQLASFAHGNSPIHFFLMAEKLVEQGYEWCIFTATDPLHALMKRLGLTPIVIAEASPERVPEAEKIWGTYYQHKPRVLAGNLIQGYQHLLHLFHETNTKVRG</sequence>
<dbReference type="Proteomes" id="UP000037515">
    <property type="component" value="Unassembled WGS sequence"/>
</dbReference>
<dbReference type="OrthoDB" id="7432757at2"/>
<comment type="caution">
    <text evidence="1">The sequence shown here is derived from an EMBL/GenBank/DDBJ whole genome shotgun (WGS) entry which is preliminary data.</text>
</comment>
<dbReference type="RefSeq" id="WP_053394702.1">
    <property type="nucleotide sequence ID" value="NZ_LHPJ01000005.1"/>
</dbReference>
<organism evidence="1 2">
    <name type="scientific">Vibrio nereis</name>
    <dbReference type="NCBI Taxonomy" id="693"/>
    <lineage>
        <taxon>Bacteria</taxon>
        <taxon>Pseudomonadati</taxon>
        <taxon>Pseudomonadota</taxon>
        <taxon>Gammaproteobacteria</taxon>
        <taxon>Vibrionales</taxon>
        <taxon>Vibrionaceae</taxon>
        <taxon>Vibrio</taxon>
    </lineage>
</organism>
<protein>
    <submittedName>
        <fullName evidence="1">Delta-VPH</fullName>
    </submittedName>
</protein>